<feature type="repeat" description="TPR" evidence="1">
    <location>
        <begin position="73"/>
        <end position="106"/>
    </location>
</feature>
<name>U2DNK4_9BACE</name>
<evidence type="ECO:0000313" key="3">
    <source>
        <dbReference type="EMBL" id="ERI81251.1"/>
    </source>
</evidence>
<comment type="caution">
    <text evidence="3">The sequence shown here is derived from an EMBL/GenBank/DDBJ whole genome shotgun (WGS) entry which is preliminary data.</text>
</comment>
<accession>U2DNK4</accession>
<gene>
    <name evidence="3" type="ORF">HMPREF1981_03292</name>
</gene>
<evidence type="ECO:0000313" key="4">
    <source>
        <dbReference type="Proteomes" id="UP000016496"/>
    </source>
</evidence>
<feature type="signal peptide" evidence="2">
    <location>
        <begin position="1"/>
        <end position="20"/>
    </location>
</feature>
<feature type="chain" id="PRO_5004624784" evidence="2">
    <location>
        <begin position="21"/>
        <end position="227"/>
    </location>
</feature>
<reference evidence="3 4" key="1">
    <citation type="submission" date="2013-08" db="EMBL/GenBank/DDBJ databases">
        <authorList>
            <person name="Weinstock G."/>
            <person name="Sodergren E."/>
            <person name="Wylie T."/>
            <person name="Fulton L."/>
            <person name="Fulton R."/>
            <person name="Fronick C."/>
            <person name="O'Laughlin M."/>
            <person name="Godfrey J."/>
            <person name="Miner T."/>
            <person name="Herter B."/>
            <person name="Appelbaum E."/>
            <person name="Cordes M."/>
            <person name="Lek S."/>
            <person name="Wollam A."/>
            <person name="Pepin K.H."/>
            <person name="Palsikar V.B."/>
            <person name="Mitreva M."/>
            <person name="Wilson R.K."/>
        </authorList>
    </citation>
    <scope>NUCLEOTIDE SEQUENCE [LARGE SCALE GENOMIC DNA]</scope>
    <source>
        <strain evidence="3 4">F0041</strain>
    </source>
</reference>
<keyword evidence="1" id="KW-0802">TPR repeat</keyword>
<evidence type="ECO:0000256" key="2">
    <source>
        <dbReference type="SAM" id="SignalP"/>
    </source>
</evidence>
<evidence type="ECO:0000256" key="1">
    <source>
        <dbReference type="PROSITE-ProRule" id="PRU00339"/>
    </source>
</evidence>
<dbReference type="InterPro" id="IPR011990">
    <property type="entry name" value="TPR-like_helical_dom_sf"/>
</dbReference>
<dbReference type="PATRIC" id="fig|1321819.3.peg.3036"/>
<dbReference type="SUPFAM" id="SSF48452">
    <property type="entry name" value="TPR-like"/>
    <property type="match status" value="1"/>
</dbReference>
<dbReference type="HOGENOM" id="CLU_106176_0_0_10"/>
<keyword evidence="2" id="KW-0732">Signal</keyword>
<sequence>MKTLTFILFSLFSVPVMVGAQSVDEMLSKVSAAIEAEQQRQAISYFRQAVKLKIERSEMFYWTNVDKNNAMASKLAHELAEGYKKNRNYDKAYLFYRELLQKQPDNVNYLESCAEMQVGRGHEKEAVRIYEQILQLDADNLAANIFLGNYYYLMAEKEKEQLENEYKKLSAPTRMQYASYRNKMSQLFLNGYQRARVSLQKVVSKFSSTEARRTLDKISVIEKEVNR</sequence>
<protein>
    <submittedName>
        <fullName evidence="3">Tetratricopeptide repeat protein</fullName>
    </submittedName>
</protein>
<dbReference type="GeneID" id="99754551"/>
<dbReference type="EMBL" id="AWSV01000167">
    <property type="protein sequence ID" value="ERI81251.1"/>
    <property type="molecule type" value="Genomic_DNA"/>
</dbReference>
<dbReference type="OrthoDB" id="1049620at2"/>
<dbReference type="Proteomes" id="UP000016496">
    <property type="component" value="Unassembled WGS sequence"/>
</dbReference>
<dbReference type="RefSeq" id="WP_021647055.1">
    <property type="nucleotide sequence ID" value="NZ_KE993161.1"/>
</dbReference>
<dbReference type="Gene3D" id="1.25.40.10">
    <property type="entry name" value="Tetratricopeptide repeat domain"/>
    <property type="match status" value="1"/>
</dbReference>
<dbReference type="InterPro" id="IPR019734">
    <property type="entry name" value="TPR_rpt"/>
</dbReference>
<dbReference type="PROSITE" id="PS50005">
    <property type="entry name" value="TPR"/>
    <property type="match status" value="1"/>
</dbReference>
<proteinExistence type="predicted"/>
<dbReference type="AlphaFoldDB" id="U2DNK4"/>
<organism evidence="3 4">
    <name type="scientific">Bacteroides pyogenes F0041</name>
    <dbReference type="NCBI Taxonomy" id="1321819"/>
    <lineage>
        <taxon>Bacteria</taxon>
        <taxon>Pseudomonadati</taxon>
        <taxon>Bacteroidota</taxon>
        <taxon>Bacteroidia</taxon>
        <taxon>Bacteroidales</taxon>
        <taxon>Bacteroidaceae</taxon>
        <taxon>Bacteroides</taxon>
    </lineage>
</organism>